<dbReference type="Proteomes" id="UP000193922">
    <property type="component" value="Unassembled WGS sequence"/>
</dbReference>
<organism evidence="3 4">
    <name type="scientific">Linderina pennispora</name>
    <dbReference type="NCBI Taxonomy" id="61395"/>
    <lineage>
        <taxon>Eukaryota</taxon>
        <taxon>Fungi</taxon>
        <taxon>Fungi incertae sedis</taxon>
        <taxon>Zoopagomycota</taxon>
        <taxon>Kickxellomycotina</taxon>
        <taxon>Kickxellomycetes</taxon>
        <taxon>Kickxellales</taxon>
        <taxon>Kickxellaceae</taxon>
        <taxon>Linderina</taxon>
    </lineage>
</organism>
<dbReference type="GO" id="GO:0000324">
    <property type="term" value="C:fungal-type vacuole"/>
    <property type="evidence" value="ECO:0007669"/>
    <property type="project" value="TreeGrafter"/>
</dbReference>
<dbReference type="SUPFAM" id="SSF48208">
    <property type="entry name" value="Six-hairpin glycosidases"/>
    <property type="match status" value="1"/>
</dbReference>
<sequence>MKVALLLTPIFALAALVSGCTDTTSSASASTSTNSPTPTSTRSSPVRAAVSIWANGQVSIAKSMILANISPSSSASWYFTQASYITGNMTGFWSSSSNIILPTIQYSGGVNKPANIDSQAFLVVLHTALDDGFYTVESDQMLSTFVGTIAKLRPLYAINAATSATIADTTVPIGDTYNGYNPGQQGNPWLLFTSAAAEYSYCLIETWNSAGKSITFTNSISVGSAHPKESAIFTEILNRAYSAGDLYMARAAHHMAADGNMWEEWNCKAGASQGAP</sequence>
<dbReference type="PANTHER" id="PTHR31616">
    <property type="entry name" value="TREHALASE"/>
    <property type="match status" value="1"/>
</dbReference>
<keyword evidence="4" id="KW-1185">Reference proteome</keyword>
<dbReference type="Gene3D" id="1.50.10.10">
    <property type="match status" value="1"/>
</dbReference>
<keyword evidence="1" id="KW-0732">Signal</keyword>
<dbReference type="STRING" id="61395.A0A1Y1WJA7"/>
<comment type="caution">
    <text evidence="3">The sequence shown here is derived from an EMBL/GenBank/DDBJ whole genome shotgun (WGS) entry which is preliminary data.</text>
</comment>
<proteinExistence type="predicted"/>
<feature type="chain" id="PRO_5010987432" description="GH15-like domain-containing protein" evidence="1">
    <location>
        <begin position="20"/>
        <end position="276"/>
    </location>
</feature>
<dbReference type="GeneID" id="63801839"/>
<accession>A0A1Y1WJA7</accession>
<dbReference type="Pfam" id="PF00723">
    <property type="entry name" value="Glyco_hydro_15"/>
    <property type="match status" value="1"/>
</dbReference>
<evidence type="ECO:0000313" key="3">
    <source>
        <dbReference type="EMBL" id="ORX73573.1"/>
    </source>
</evidence>
<protein>
    <recommendedName>
        <fullName evidence="2">GH15-like domain-containing protein</fullName>
    </recommendedName>
</protein>
<dbReference type="EMBL" id="MCFD01000001">
    <property type="protein sequence ID" value="ORX73573.1"/>
    <property type="molecule type" value="Genomic_DNA"/>
</dbReference>
<dbReference type="GO" id="GO:0004553">
    <property type="term" value="F:hydrolase activity, hydrolyzing O-glycosyl compounds"/>
    <property type="evidence" value="ECO:0007669"/>
    <property type="project" value="TreeGrafter"/>
</dbReference>
<dbReference type="InterPro" id="IPR011613">
    <property type="entry name" value="GH15-like"/>
</dbReference>
<reference evidence="3 4" key="1">
    <citation type="submission" date="2016-07" db="EMBL/GenBank/DDBJ databases">
        <title>Pervasive Adenine N6-methylation of Active Genes in Fungi.</title>
        <authorList>
            <consortium name="DOE Joint Genome Institute"/>
            <person name="Mondo S.J."/>
            <person name="Dannebaum R.O."/>
            <person name="Kuo R.C."/>
            <person name="Labutti K."/>
            <person name="Haridas S."/>
            <person name="Kuo A."/>
            <person name="Salamov A."/>
            <person name="Ahrendt S.R."/>
            <person name="Lipzen A."/>
            <person name="Sullivan W."/>
            <person name="Andreopoulos W.B."/>
            <person name="Clum A."/>
            <person name="Lindquist E."/>
            <person name="Daum C."/>
            <person name="Ramamoorthy G.K."/>
            <person name="Gryganskyi A."/>
            <person name="Culley D."/>
            <person name="Magnuson J.K."/>
            <person name="James T.Y."/>
            <person name="O'Malley M.A."/>
            <person name="Stajich J.E."/>
            <person name="Spatafora J.W."/>
            <person name="Visel A."/>
            <person name="Grigoriev I.V."/>
        </authorList>
    </citation>
    <scope>NUCLEOTIDE SEQUENCE [LARGE SCALE GENOMIC DNA]</scope>
    <source>
        <strain evidence="3 4">ATCC 12442</strain>
    </source>
</reference>
<dbReference type="PROSITE" id="PS51257">
    <property type="entry name" value="PROKAR_LIPOPROTEIN"/>
    <property type="match status" value="1"/>
</dbReference>
<evidence type="ECO:0000256" key="1">
    <source>
        <dbReference type="SAM" id="SignalP"/>
    </source>
</evidence>
<name>A0A1Y1WJA7_9FUNG</name>
<dbReference type="InterPro" id="IPR012341">
    <property type="entry name" value="6hp_glycosidase-like_sf"/>
</dbReference>
<dbReference type="RefSeq" id="XP_040746784.1">
    <property type="nucleotide sequence ID" value="XM_040885191.1"/>
</dbReference>
<dbReference type="AlphaFoldDB" id="A0A1Y1WJA7"/>
<dbReference type="PANTHER" id="PTHR31616:SF9">
    <property type="entry name" value="GLUCOAMYLASE, INTRACELLULAR SPORULATION-SPECIFIC"/>
    <property type="match status" value="1"/>
</dbReference>
<dbReference type="InterPro" id="IPR008928">
    <property type="entry name" value="6-hairpin_glycosidase_sf"/>
</dbReference>
<feature type="domain" description="GH15-like" evidence="2">
    <location>
        <begin position="65"/>
        <end position="275"/>
    </location>
</feature>
<feature type="signal peptide" evidence="1">
    <location>
        <begin position="1"/>
        <end position="19"/>
    </location>
</feature>
<dbReference type="GO" id="GO:0005975">
    <property type="term" value="P:carbohydrate metabolic process"/>
    <property type="evidence" value="ECO:0007669"/>
    <property type="project" value="InterPro"/>
</dbReference>
<dbReference type="OrthoDB" id="6123450at2759"/>
<evidence type="ECO:0000313" key="4">
    <source>
        <dbReference type="Proteomes" id="UP000193922"/>
    </source>
</evidence>
<evidence type="ECO:0000259" key="2">
    <source>
        <dbReference type="Pfam" id="PF00723"/>
    </source>
</evidence>
<gene>
    <name evidence="3" type="ORF">DL89DRAFT_253539</name>
</gene>